<dbReference type="Pfam" id="PF12862">
    <property type="entry name" value="ANAPC5"/>
    <property type="match status" value="1"/>
</dbReference>
<dbReference type="InterPro" id="IPR026000">
    <property type="entry name" value="Apc5_dom"/>
</dbReference>
<keyword evidence="4" id="KW-1185">Reference proteome</keyword>
<gene>
    <name evidence="3" type="ORF">KSX_47750</name>
</gene>
<dbReference type="SMART" id="SM00421">
    <property type="entry name" value="HTH_LUXR"/>
    <property type="match status" value="1"/>
</dbReference>
<feature type="region of interest" description="Disordered" evidence="1">
    <location>
        <begin position="676"/>
        <end position="707"/>
    </location>
</feature>
<dbReference type="Pfam" id="PF00196">
    <property type="entry name" value="GerE"/>
    <property type="match status" value="1"/>
</dbReference>
<dbReference type="SMART" id="SM00028">
    <property type="entry name" value="TPR"/>
    <property type="match status" value="8"/>
</dbReference>
<dbReference type="PROSITE" id="PS00622">
    <property type="entry name" value="HTH_LUXR_1"/>
    <property type="match status" value="1"/>
</dbReference>
<dbReference type="PANTHER" id="PTHR47691">
    <property type="entry name" value="REGULATOR-RELATED"/>
    <property type="match status" value="1"/>
</dbReference>
<dbReference type="EMBL" id="BNJF01000002">
    <property type="protein sequence ID" value="GHO46612.1"/>
    <property type="molecule type" value="Genomic_DNA"/>
</dbReference>
<dbReference type="GO" id="GO:0006355">
    <property type="term" value="P:regulation of DNA-templated transcription"/>
    <property type="evidence" value="ECO:0007669"/>
    <property type="project" value="InterPro"/>
</dbReference>
<dbReference type="PRINTS" id="PR00038">
    <property type="entry name" value="HTHLUXR"/>
</dbReference>
<name>A0A8J3I5R9_9CHLR</name>
<dbReference type="InterPro" id="IPR000792">
    <property type="entry name" value="Tscrpt_reg_LuxR_C"/>
</dbReference>
<evidence type="ECO:0000256" key="1">
    <source>
        <dbReference type="SAM" id="MobiDB-lite"/>
    </source>
</evidence>
<dbReference type="InterPro" id="IPR011990">
    <property type="entry name" value="TPR-like_helical_dom_sf"/>
</dbReference>
<organism evidence="3 4">
    <name type="scientific">Ktedonospora formicarum</name>
    <dbReference type="NCBI Taxonomy" id="2778364"/>
    <lineage>
        <taxon>Bacteria</taxon>
        <taxon>Bacillati</taxon>
        <taxon>Chloroflexota</taxon>
        <taxon>Ktedonobacteria</taxon>
        <taxon>Ktedonobacterales</taxon>
        <taxon>Ktedonobacteraceae</taxon>
        <taxon>Ktedonospora</taxon>
    </lineage>
</organism>
<dbReference type="Gene3D" id="1.10.10.10">
    <property type="entry name" value="Winged helix-like DNA-binding domain superfamily/Winged helix DNA-binding domain"/>
    <property type="match status" value="1"/>
</dbReference>
<dbReference type="InterPro" id="IPR016032">
    <property type="entry name" value="Sig_transdc_resp-reg_C-effctor"/>
</dbReference>
<accession>A0A8J3I5R9</accession>
<comment type="caution">
    <text evidence="3">The sequence shown here is derived from an EMBL/GenBank/DDBJ whole genome shotgun (WGS) entry which is preliminary data.</text>
</comment>
<dbReference type="Gene3D" id="1.25.40.10">
    <property type="entry name" value="Tetratricopeptide repeat domain"/>
    <property type="match status" value="4"/>
</dbReference>
<evidence type="ECO:0000313" key="4">
    <source>
        <dbReference type="Proteomes" id="UP000612362"/>
    </source>
</evidence>
<dbReference type="AlphaFoldDB" id="A0A8J3I5R9"/>
<proteinExistence type="predicted"/>
<dbReference type="Proteomes" id="UP000612362">
    <property type="component" value="Unassembled WGS sequence"/>
</dbReference>
<dbReference type="PROSITE" id="PS50043">
    <property type="entry name" value="HTH_LUXR_2"/>
    <property type="match status" value="1"/>
</dbReference>
<dbReference type="SUPFAM" id="SSF46894">
    <property type="entry name" value="C-terminal effector domain of the bipartite response regulators"/>
    <property type="match status" value="1"/>
</dbReference>
<dbReference type="CDD" id="cd06170">
    <property type="entry name" value="LuxR_C_like"/>
    <property type="match status" value="1"/>
</dbReference>
<dbReference type="GO" id="GO:0003677">
    <property type="term" value="F:DNA binding"/>
    <property type="evidence" value="ECO:0007669"/>
    <property type="project" value="InterPro"/>
</dbReference>
<protein>
    <recommendedName>
        <fullName evidence="2">HTH luxR-type domain-containing protein</fullName>
    </recommendedName>
</protein>
<evidence type="ECO:0000259" key="2">
    <source>
        <dbReference type="PROSITE" id="PS50043"/>
    </source>
</evidence>
<dbReference type="PANTHER" id="PTHR47691:SF3">
    <property type="entry name" value="HTH-TYPE TRANSCRIPTIONAL REGULATOR RV0890C-RELATED"/>
    <property type="match status" value="1"/>
</dbReference>
<dbReference type="InterPro" id="IPR019734">
    <property type="entry name" value="TPR_rpt"/>
</dbReference>
<evidence type="ECO:0000313" key="3">
    <source>
        <dbReference type="EMBL" id="GHO46612.1"/>
    </source>
</evidence>
<dbReference type="RefSeq" id="WP_220195980.1">
    <property type="nucleotide sequence ID" value="NZ_BNJF01000002.1"/>
</dbReference>
<feature type="domain" description="HTH luxR-type" evidence="2">
    <location>
        <begin position="702"/>
        <end position="767"/>
    </location>
</feature>
<dbReference type="Pfam" id="PF13424">
    <property type="entry name" value="TPR_12"/>
    <property type="match status" value="3"/>
</dbReference>
<sequence>MGGCTLEAVEYLCRVIHFDEVDSLTLVSSLVDKNLLQIVERSNDEARLLMLETIREYGEECLHTSGEFQAVREAHTKYYLQLVEEAEPELRKANQAQWLERLEQEHDNLRAALKGLLERQHAEKALRLASSLWNFWLIRAHQSEGYQWLEDALNLAISNEVPPPVIARSYYATGILAESQGLYQRSTECWERALEQYRAVQDQHGIAATLNKLGGAYARTTPTEAHALFEQSLAIARQEQDLYIISDVLAFFAAEEFAQGYHLEKARAYCEESLEIVRNLQDRRSIAYRLSDLGQILTHLGKYSTAYQYLTESLSIYREVGDRVSMAFVMISLGMAALYLGDYSAAQTWLSESFTVSRELGNQNKLAQYLGTLGEAALYQKGEEPPARALIEQSLAIFSETDNEEGIASKLHSLGCIEFNQGNYMLARTLLSESLTIMRRLENRAMTAASLHMLGQVEAHMGNHAIARTSMEESLAISRAQSDRQVLPTRCIQLALVELNDGKNERARELFNEGIQVAKEIGDRRQLADALCMQALLYLSEEDYTTAQKLLEEGYNDTDIQTSFYRLADMGRLALIQGDLTKARQLIEESLATSLQIRNRWFVASCLERLGEVFVAQSRYTQAARFWGAASAIRKAIQAPIPPIEVKQYERAQVQTRQQLGEARFQAAWLEGEQMTPEEVLSQEKQDEAHKHNNEKAAPTPESAQLDDLTEREIEVLRYVATGLTNAQIAEQLIISPRTVQAHLTSIYSKISVTSRSAATRYALEHHLT</sequence>
<dbReference type="SUPFAM" id="SSF48452">
    <property type="entry name" value="TPR-like"/>
    <property type="match status" value="2"/>
</dbReference>
<reference evidence="3" key="1">
    <citation type="submission" date="2020-10" db="EMBL/GenBank/DDBJ databases">
        <title>Taxonomic study of unclassified bacteria belonging to the class Ktedonobacteria.</title>
        <authorList>
            <person name="Yabe S."/>
            <person name="Wang C.M."/>
            <person name="Zheng Y."/>
            <person name="Sakai Y."/>
            <person name="Cavaletti L."/>
            <person name="Monciardini P."/>
            <person name="Donadio S."/>
        </authorList>
    </citation>
    <scope>NUCLEOTIDE SEQUENCE</scope>
    <source>
        <strain evidence="3">SOSP1-1</strain>
    </source>
</reference>
<feature type="compositionally biased region" description="Basic and acidic residues" evidence="1">
    <location>
        <begin position="682"/>
        <end position="695"/>
    </location>
</feature>
<dbReference type="InterPro" id="IPR036388">
    <property type="entry name" value="WH-like_DNA-bd_sf"/>
</dbReference>